<proteinExistence type="predicted"/>
<comment type="caution">
    <text evidence="1">The sequence shown here is derived from an EMBL/GenBank/DDBJ whole genome shotgun (WGS) entry which is preliminary data.</text>
</comment>
<gene>
    <name evidence="1" type="primary">Acey_s0251.g169</name>
    <name evidence="1" type="ORF">Y032_0251g169</name>
</gene>
<evidence type="ECO:0000313" key="2">
    <source>
        <dbReference type="Proteomes" id="UP000024635"/>
    </source>
</evidence>
<dbReference type="Proteomes" id="UP000024635">
    <property type="component" value="Unassembled WGS sequence"/>
</dbReference>
<organism evidence="1 2">
    <name type="scientific">Ancylostoma ceylanicum</name>
    <dbReference type="NCBI Taxonomy" id="53326"/>
    <lineage>
        <taxon>Eukaryota</taxon>
        <taxon>Metazoa</taxon>
        <taxon>Ecdysozoa</taxon>
        <taxon>Nematoda</taxon>
        <taxon>Chromadorea</taxon>
        <taxon>Rhabditida</taxon>
        <taxon>Rhabditina</taxon>
        <taxon>Rhabditomorpha</taxon>
        <taxon>Strongyloidea</taxon>
        <taxon>Ancylostomatidae</taxon>
        <taxon>Ancylostomatinae</taxon>
        <taxon>Ancylostoma</taxon>
    </lineage>
</organism>
<name>A0A016SC06_9BILA</name>
<dbReference type="AlphaFoldDB" id="A0A016SC06"/>
<evidence type="ECO:0000313" key="1">
    <source>
        <dbReference type="EMBL" id="EYB88160.1"/>
    </source>
</evidence>
<reference evidence="2" key="1">
    <citation type="journal article" date="2015" name="Nat. Genet.">
        <title>The genome and transcriptome of the zoonotic hookworm Ancylostoma ceylanicum identify infection-specific gene families.</title>
        <authorList>
            <person name="Schwarz E.M."/>
            <person name="Hu Y."/>
            <person name="Antoshechkin I."/>
            <person name="Miller M.M."/>
            <person name="Sternberg P.W."/>
            <person name="Aroian R.V."/>
        </authorList>
    </citation>
    <scope>NUCLEOTIDE SEQUENCE</scope>
    <source>
        <strain evidence="2">HY135</strain>
    </source>
</reference>
<dbReference type="EMBL" id="JARK01001587">
    <property type="protein sequence ID" value="EYB88160.1"/>
    <property type="molecule type" value="Genomic_DNA"/>
</dbReference>
<accession>A0A016SC06</accession>
<keyword evidence="2" id="KW-1185">Reference proteome</keyword>
<sequence>METLQNHSCIMFHDATVTHDANEQLEIIIVIKKLFFENQFLELGTRKFWKTTVASCYMMQLWRLKT</sequence>
<protein>
    <submittedName>
        <fullName evidence="1">Uncharacterized protein</fullName>
    </submittedName>
</protein>